<gene>
    <name evidence="2" type="ORF">BQ4739_LOCUS4800</name>
</gene>
<dbReference type="AlphaFoldDB" id="A0A383VFF0"/>
<name>A0A383VFF0_TETOB</name>
<dbReference type="Pfam" id="PF00582">
    <property type="entry name" value="Usp"/>
    <property type="match status" value="1"/>
</dbReference>
<sequence>MGFFDFLRPAQRSTAKAPGENNRLLVIPVDETKQSLHALEWAIGNVYKQETDQLHLLSVVPRVAGPYPAEIVETDVPAAASSAVKAWRSEQHAREAETLALLTYMQHAALNLGVKPGSIRVAARTATGGASGVGASVADYVLEANADMVVLGSRGLHGWQRHVQNLLGFGSVSYYTMLRVPCPVVVVKHEDATD</sequence>
<dbReference type="SUPFAM" id="SSF52402">
    <property type="entry name" value="Adenine nucleotide alpha hydrolases-like"/>
    <property type="match status" value="1"/>
</dbReference>
<dbReference type="InterPro" id="IPR006016">
    <property type="entry name" value="UspA"/>
</dbReference>
<dbReference type="PANTHER" id="PTHR31964:SF113">
    <property type="entry name" value="USPA DOMAIN-CONTAINING PROTEIN"/>
    <property type="match status" value="1"/>
</dbReference>
<accession>A0A383VFF0</accession>
<proteinExistence type="predicted"/>
<dbReference type="CDD" id="cd23659">
    <property type="entry name" value="USP_At3g01520-like"/>
    <property type="match status" value="1"/>
</dbReference>
<dbReference type="Gene3D" id="3.40.50.620">
    <property type="entry name" value="HUPs"/>
    <property type="match status" value="1"/>
</dbReference>
<keyword evidence="3" id="KW-1185">Reference proteome</keyword>
<dbReference type="InterPro" id="IPR014729">
    <property type="entry name" value="Rossmann-like_a/b/a_fold"/>
</dbReference>
<feature type="domain" description="UspA" evidence="1">
    <location>
        <begin position="25"/>
        <end position="188"/>
    </location>
</feature>
<evidence type="ECO:0000313" key="3">
    <source>
        <dbReference type="Proteomes" id="UP000256970"/>
    </source>
</evidence>
<dbReference type="EMBL" id="FNXT01000393">
    <property type="protein sequence ID" value="SZX64285.1"/>
    <property type="molecule type" value="Genomic_DNA"/>
</dbReference>
<reference evidence="2 3" key="1">
    <citation type="submission" date="2016-10" db="EMBL/GenBank/DDBJ databases">
        <authorList>
            <person name="Cai Z."/>
        </authorList>
    </citation>
    <scope>NUCLEOTIDE SEQUENCE [LARGE SCALE GENOMIC DNA]</scope>
</reference>
<evidence type="ECO:0000259" key="1">
    <source>
        <dbReference type="Pfam" id="PF00582"/>
    </source>
</evidence>
<dbReference type="Proteomes" id="UP000256970">
    <property type="component" value="Unassembled WGS sequence"/>
</dbReference>
<dbReference type="PANTHER" id="PTHR31964">
    <property type="entry name" value="ADENINE NUCLEOTIDE ALPHA HYDROLASES-LIKE SUPERFAMILY PROTEIN"/>
    <property type="match status" value="1"/>
</dbReference>
<protein>
    <recommendedName>
        <fullName evidence="1">UspA domain-containing protein</fullName>
    </recommendedName>
</protein>
<dbReference type="STRING" id="3088.A0A383VFF0"/>
<organism evidence="2 3">
    <name type="scientific">Tetradesmus obliquus</name>
    <name type="common">Green alga</name>
    <name type="synonym">Acutodesmus obliquus</name>
    <dbReference type="NCBI Taxonomy" id="3088"/>
    <lineage>
        <taxon>Eukaryota</taxon>
        <taxon>Viridiplantae</taxon>
        <taxon>Chlorophyta</taxon>
        <taxon>core chlorophytes</taxon>
        <taxon>Chlorophyceae</taxon>
        <taxon>CS clade</taxon>
        <taxon>Sphaeropleales</taxon>
        <taxon>Scenedesmaceae</taxon>
        <taxon>Tetradesmus</taxon>
    </lineage>
</organism>
<evidence type="ECO:0000313" key="2">
    <source>
        <dbReference type="EMBL" id="SZX64285.1"/>
    </source>
</evidence>